<dbReference type="eggNOG" id="COG3415">
    <property type="taxonomic scope" value="Bacteria"/>
</dbReference>
<keyword evidence="4" id="KW-1185">Reference proteome</keyword>
<dbReference type="eggNOG" id="COG2801">
    <property type="taxonomic scope" value="Bacteria"/>
</dbReference>
<dbReference type="InterPro" id="IPR036397">
    <property type="entry name" value="RNaseH_sf"/>
</dbReference>
<dbReference type="AlphaFoldDB" id="D4YR39"/>
<sequence>MNNSNKNLTIVFAVTKQGMTVTQAARKFGVSRQWIYTLIRRYTTNGKNGLQPASKAPNNPSNRLPQALIDHIIAIRKELHTTGHDAGPLSIQHALEDRGHRVPSDSTIRRILHREGLITPQPAKRPRNSYIRFQADLPNERWQADITHWYLNDDTTRVDILDFIDDHSRYLLGIQARLLWTGAHVTTYTQQLFDTYGPPASMLTDNGMVFTARYTSKPGARNGFEKLLNTHHIRQQNGRPGHPQTQGKIERFHQTLKKYLKAHPRPETIPALNELLEEFRTYYNTQRRHHAIGRQTPQTVYTANPKATPNTTPDNELRTRTDII</sequence>
<dbReference type="SUPFAM" id="SSF53098">
    <property type="entry name" value="Ribonuclease H-like"/>
    <property type="match status" value="1"/>
</dbReference>
<proteinExistence type="predicted"/>
<dbReference type="EMBL" id="ADNU01000095">
    <property type="protein sequence ID" value="EFG46324.1"/>
    <property type="molecule type" value="Genomic_DNA"/>
</dbReference>
<feature type="compositionally biased region" description="Basic and acidic residues" evidence="1">
    <location>
        <begin position="315"/>
        <end position="324"/>
    </location>
</feature>
<dbReference type="PROSITE" id="PS50994">
    <property type="entry name" value="INTEGRASE"/>
    <property type="match status" value="1"/>
</dbReference>
<dbReference type="InterPro" id="IPR012337">
    <property type="entry name" value="RNaseH-like_sf"/>
</dbReference>
<feature type="compositionally biased region" description="Low complexity" evidence="1">
    <location>
        <begin position="302"/>
        <end position="313"/>
    </location>
</feature>
<dbReference type="Gene3D" id="3.30.420.10">
    <property type="entry name" value="Ribonuclease H-like superfamily/Ribonuclease H"/>
    <property type="match status" value="1"/>
</dbReference>
<dbReference type="InterPro" id="IPR009057">
    <property type="entry name" value="Homeodomain-like_sf"/>
</dbReference>
<dbReference type="GO" id="GO:0003676">
    <property type="term" value="F:nucleic acid binding"/>
    <property type="evidence" value="ECO:0007669"/>
    <property type="project" value="InterPro"/>
</dbReference>
<organism evidence="3 4">
    <name type="scientific">Brevibacterium mcbrellneri ATCC 49030</name>
    <dbReference type="NCBI Taxonomy" id="585530"/>
    <lineage>
        <taxon>Bacteria</taxon>
        <taxon>Bacillati</taxon>
        <taxon>Actinomycetota</taxon>
        <taxon>Actinomycetes</taxon>
        <taxon>Micrococcales</taxon>
        <taxon>Brevibacteriaceae</taxon>
        <taxon>Brevibacterium</taxon>
    </lineage>
</organism>
<dbReference type="PANTHER" id="PTHR35004">
    <property type="entry name" value="TRANSPOSASE RV3428C-RELATED"/>
    <property type="match status" value="1"/>
</dbReference>
<dbReference type="InterPro" id="IPR001584">
    <property type="entry name" value="Integrase_cat-core"/>
</dbReference>
<gene>
    <name evidence="3" type="primary">tnp3514a</name>
    <name evidence="3" type="ORF">HMPREF0183_2399</name>
</gene>
<dbReference type="Pfam" id="PF13683">
    <property type="entry name" value="rve_3"/>
    <property type="match status" value="1"/>
</dbReference>
<dbReference type="InterPro" id="IPR047656">
    <property type="entry name" value="IS481-like_transpos"/>
</dbReference>
<feature type="domain" description="Integrase catalytic" evidence="2">
    <location>
        <begin position="134"/>
        <end position="305"/>
    </location>
</feature>
<dbReference type="NCBIfam" id="NF033577">
    <property type="entry name" value="transpos_IS481"/>
    <property type="match status" value="1"/>
</dbReference>
<evidence type="ECO:0000313" key="4">
    <source>
        <dbReference type="Proteomes" id="UP000005714"/>
    </source>
</evidence>
<feature type="region of interest" description="Disordered" evidence="1">
    <location>
        <begin position="301"/>
        <end position="324"/>
    </location>
</feature>
<comment type="caution">
    <text evidence="3">The sequence shown here is derived from an EMBL/GenBank/DDBJ whole genome shotgun (WGS) entry which is preliminary data.</text>
</comment>
<dbReference type="RefSeq" id="WP_005886477.1">
    <property type="nucleotide sequence ID" value="NZ_ADNU01000095.1"/>
</dbReference>
<reference evidence="3 4" key="1">
    <citation type="submission" date="2010-04" db="EMBL/GenBank/DDBJ databases">
        <authorList>
            <person name="Qin X."/>
            <person name="Bachman B."/>
            <person name="Battles P."/>
            <person name="Bell A."/>
            <person name="Bess C."/>
            <person name="Bickham C."/>
            <person name="Chaboub L."/>
            <person name="Chen D."/>
            <person name="Coyle M."/>
            <person name="Deiros D.R."/>
            <person name="Dinh H."/>
            <person name="Forbes L."/>
            <person name="Fowler G."/>
            <person name="Francisco L."/>
            <person name="Fu Q."/>
            <person name="Gubbala S."/>
            <person name="Hale W."/>
            <person name="Han Y."/>
            <person name="Hemphill L."/>
            <person name="Highlander S.K."/>
            <person name="Hirani K."/>
            <person name="Hogues M."/>
            <person name="Jackson L."/>
            <person name="Jakkamsetti A."/>
            <person name="Javaid M."/>
            <person name="Jiang H."/>
            <person name="Korchina V."/>
            <person name="Kovar C."/>
            <person name="Lara F."/>
            <person name="Lee S."/>
            <person name="Mata R."/>
            <person name="Mathew T."/>
            <person name="Moen C."/>
            <person name="Morales K."/>
            <person name="Munidasa M."/>
            <person name="Nazareth L."/>
            <person name="Ngo R."/>
            <person name="Nguyen L."/>
            <person name="Okwuonu G."/>
            <person name="Ongeri F."/>
            <person name="Patil S."/>
            <person name="Petrosino J."/>
            <person name="Pham C."/>
            <person name="Pham P."/>
            <person name="Pu L.-L."/>
            <person name="Puazo M."/>
            <person name="Raj R."/>
            <person name="Reid J."/>
            <person name="Rouhana J."/>
            <person name="Saada N."/>
            <person name="Shang Y."/>
            <person name="Simmons D."/>
            <person name="Thornton R."/>
            <person name="Warren J."/>
            <person name="Weissenberger G."/>
            <person name="Zhang J."/>
            <person name="Zhang L."/>
            <person name="Zhou C."/>
            <person name="Zhu D."/>
            <person name="Muzny D."/>
            <person name="Worley K."/>
            <person name="Gibbs R."/>
        </authorList>
    </citation>
    <scope>NUCLEOTIDE SEQUENCE [LARGE SCALE GENOMIC DNA]</scope>
    <source>
        <strain evidence="3 4">ATCC 49030</strain>
    </source>
</reference>
<evidence type="ECO:0000256" key="1">
    <source>
        <dbReference type="SAM" id="MobiDB-lite"/>
    </source>
</evidence>
<dbReference type="Pfam" id="PF13565">
    <property type="entry name" value="HTH_32"/>
    <property type="match status" value="1"/>
</dbReference>
<evidence type="ECO:0000313" key="3">
    <source>
        <dbReference type="EMBL" id="EFG46324.1"/>
    </source>
</evidence>
<dbReference type="PANTHER" id="PTHR35004:SF7">
    <property type="entry name" value="INTEGRASE PROTEIN"/>
    <property type="match status" value="1"/>
</dbReference>
<accession>D4YR39</accession>
<protein>
    <submittedName>
        <fullName evidence="3">Integrase core domain protein</fullName>
    </submittedName>
</protein>
<name>D4YR39_9MICO</name>
<dbReference type="Proteomes" id="UP000005714">
    <property type="component" value="Unassembled WGS sequence"/>
</dbReference>
<dbReference type="STRING" id="585530.HMPREF0183_2399"/>
<feature type="non-terminal residue" evidence="3">
    <location>
        <position position="324"/>
    </location>
</feature>
<dbReference type="SUPFAM" id="SSF46689">
    <property type="entry name" value="Homeodomain-like"/>
    <property type="match status" value="1"/>
</dbReference>
<dbReference type="GO" id="GO:0015074">
    <property type="term" value="P:DNA integration"/>
    <property type="evidence" value="ECO:0007669"/>
    <property type="project" value="InterPro"/>
</dbReference>
<evidence type="ECO:0000259" key="2">
    <source>
        <dbReference type="PROSITE" id="PS50994"/>
    </source>
</evidence>
<dbReference type="OrthoDB" id="52928at2"/>